<organism evidence="2">
    <name type="scientific">Ceratitis capitata</name>
    <name type="common">Mediterranean fruit fly</name>
    <name type="synonym">Tephritis capitata</name>
    <dbReference type="NCBI Taxonomy" id="7213"/>
    <lineage>
        <taxon>Eukaryota</taxon>
        <taxon>Metazoa</taxon>
        <taxon>Ecdysozoa</taxon>
        <taxon>Arthropoda</taxon>
        <taxon>Hexapoda</taxon>
        <taxon>Insecta</taxon>
        <taxon>Pterygota</taxon>
        <taxon>Neoptera</taxon>
        <taxon>Endopterygota</taxon>
        <taxon>Diptera</taxon>
        <taxon>Brachycera</taxon>
        <taxon>Muscomorpha</taxon>
        <taxon>Tephritoidea</taxon>
        <taxon>Tephritidae</taxon>
        <taxon>Ceratitis</taxon>
        <taxon>Ceratitis</taxon>
    </lineage>
</organism>
<dbReference type="EMBL" id="GAMC01007620">
    <property type="protein sequence ID" value="JAB98935.1"/>
    <property type="molecule type" value="mRNA"/>
</dbReference>
<dbReference type="AlphaFoldDB" id="W8BCI3"/>
<sequence length="579" mass="65265">MDQFSHDLTVALMEETSLLERARVSRWGQRRRTLSTGNLPCAPQPTEKEDSSSSPSNARKTTNVDGLDVKNIKLLTMSDSDDKEINIQSRSPLKTSHRLGTLESDSLNETFSPARFFKPSARRKRKYKRMSMECDIGIVTSLQNQDIKVNSVSSINAAVGGSGTMRKRVLKPDASNRNNLFFCGKRKRSNRDRYHDYDQTKSHSTSMPRFAYIENNGIRPRSYSSTSKPNSDRLLPLNKGLLYKIEKISQLQKTDSKQELLTSNSNISETNISPTTSAQQEFKSLRKKRSQFRRSQLQQLQFTVDQYPMDCGNIDDFLSSSSLSSSDSEDAQSANDTDREGDDELTDWPGNECTSGPTDIKNDTKRKLTKKSNNSLAKSDESSFAATMGEDDTMMLGSEDWSPNISNDNIELRYQPSEPIAIANKSNDLERTTCDETFTPFKQIESEMSGETSNTFLSSPPTHLKGIREIRAGCRRIKDERPGFSIKTSVNERLARFLQDPRQTQIRLPDIEIYEHDSLLNLATLYSLQISLGNGCAVLNKTSNTTQSVNIDQNSLQNCLLSDFKRRCYGNNGDSIPRK</sequence>
<feature type="region of interest" description="Disordered" evidence="1">
    <location>
        <begin position="29"/>
        <end position="65"/>
    </location>
</feature>
<name>W8BCI3_CERCA</name>
<evidence type="ECO:0000256" key="1">
    <source>
        <dbReference type="SAM" id="MobiDB-lite"/>
    </source>
</evidence>
<feature type="region of interest" description="Disordered" evidence="1">
    <location>
        <begin position="318"/>
        <end position="387"/>
    </location>
</feature>
<feature type="compositionally biased region" description="Low complexity" evidence="1">
    <location>
        <begin position="265"/>
        <end position="277"/>
    </location>
</feature>
<feature type="compositionally biased region" description="Polar residues" evidence="1">
    <location>
        <begin position="371"/>
        <end position="385"/>
    </location>
</feature>
<dbReference type="InterPro" id="IPR051189">
    <property type="entry name" value="Splicing_assoc_domain"/>
</dbReference>
<accession>W8BCI3</accession>
<dbReference type="OrthoDB" id="6095487at2759"/>
<proteinExistence type="evidence at transcript level"/>
<protein>
    <submittedName>
        <fullName evidence="2">Uncharacterized protein</fullName>
    </submittedName>
</protein>
<feature type="compositionally biased region" description="Polar residues" evidence="1">
    <location>
        <begin position="52"/>
        <end position="64"/>
    </location>
</feature>
<evidence type="ECO:0000313" key="2">
    <source>
        <dbReference type="EMBL" id="JAB98935.1"/>
    </source>
</evidence>
<reference evidence="2" key="1">
    <citation type="submission" date="2013-07" db="EMBL/GenBank/DDBJ databases">
        <authorList>
            <person name="Geib S."/>
        </authorList>
    </citation>
    <scope>NUCLEOTIDE SEQUENCE</scope>
</reference>
<feature type="region of interest" description="Disordered" evidence="1">
    <location>
        <begin position="265"/>
        <end position="290"/>
    </location>
</feature>
<reference evidence="2" key="2">
    <citation type="journal article" date="2014" name="BMC Genomics">
        <title>A genomic perspective to assessing quality of mass-reared SIT flies used in Mediterranean fruit fly (Ceratitis capitata) eradication in California.</title>
        <authorList>
            <person name="Calla B."/>
            <person name="Hall B."/>
            <person name="Hou S."/>
            <person name="Geib S.M."/>
        </authorList>
    </citation>
    <scope>NUCLEOTIDE SEQUENCE</scope>
</reference>
<dbReference type="PANTHER" id="PTHR14195">
    <property type="entry name" value="G PATCH DOMAIN CONTAINING PROTEIN 2"/>
    <property type="match status" value="1"/>
</dbReference>